<organism evidence="17 18">
    <name type="scientific">Sulfurimonas diazotrophicus</name>
    <dbReference type="NCBI Taxonomy" id="3131939"/>
    <lineage>
        <taxon>Bacteria</taxon>
        <taxon>Pseudomonadati</taxon>
        <taxon>Campylobacterota</taxon>
        <taxon>Epsilonproteobacteria</taxon>
        <taxon>Campylobacterales</taxon>
        <taxon>Sulfurimonadaceae</taxon>
        <taxon>Sulfurimonas</taxon>
    </lineage>
</organism>
<keyword evidence="11 12" id="KW-0998">Cell outer membrane</keyword>
<dbReference type="InterPro" id="IPR012910">
    <property type="entry name" value="Plug_dom"/>
</dbReference>
<evidence type="ECO:0000256" key="1">
    <source>
        <dbReference type="ARBA" id="ARBA00004571"/>
    </source>
</evidence>
<dbReference type="SUPFAM" id="SSF56935">
    <property type="entry name" value="Porins"/>
    <property type="match status" value="1"/>
</dbReference>
<dbReference type="PANTHER" id="PTHR32552">
    <property type="entry name" value="FERRICHROME IRON RECEPTOR-RELATED"/>
    <property type="match status" value="1"/>
</dbReference>
<evidence type="ECO:0000256" key="4">
    <source>
        <dbReference type="ARBA" id="ARBA00022496"/>
    </source>
</evidence>
<evidence type="ECO:0000256" key="13">
    <source>
        <dbReference type="RuleBase" id="RU003357"/>
    </source>
</evidence>
<feature type="domain" description="TonB-dependent receptor plug" evidence="16">
    <location>
        <begin position="53"/>
        <end position="154"/>
    </location>
</feature>
<feature type="signal peptide" evidence="14">
    <location>
        <begin position="1"/>
        <end position="25"/>
    </location>
</feature>
<keyword evidence="10 12" id="KW-0472">Membrane</keyword>
<accession>A0ABZ3HD28</accession>
<protein>
    <submittedName>
        <fullName evidence="17">TonB-dependent receptor</fullName>
    </submittedName>
</protein>
<dbReference type="Proteomes" id="UP001447842">
    <property type="component" value="Chromosome"/>
</dbReference>
<evidence type="ECO:0000256" key="12">
    <source>
        <dbReference type="PROSITE-ProRule" id="PRU01360"/>
    </source>
</evidence>
<dbReference type="Gene3D" id="2.170.130.10">
    <property type="entry name" value="TonB-dependent receptor, plug domain"/>
    <property type="match status" value="1"/>
</dbReference>
<dbReference type="InterPro" id="IPR037066">
    <property type="entry name" value="Plug_dom_sf"/>
</dbReference>
<dbReference type="InterPro" id="IPR010917">
    <property type="entry name" value="TonB_rcpt_CS"/>
</dbReference>
<dbReference type="InterPro" id="IPR039426">
    <property type="entry name" value="TonB-dep_rcpt-like"/>
</dbReference>
<evidence type="ECO:0000256" key="9">
    <source>
        <dbReference type="ARBA" id="ARBA00023077"/>
    </source>
</evidence>
<keyword evidence="17" id="KW-0675">Receptor</keyword>
<gene>
    <name evidence="17" type="ORF">WCY31_06105</name>
</gene>
<dbReference type="InterPro" id="IPR000531">
    <property type="entry name" value="Beta-barrel_TonB"/>
</dbReference>
<feature type="chain" id="PRO_5047472060" evidence="14">
    <location>
        <begin position="26"/>
        <end position="698"/>
    </location>
</feature>
<keyword evidence="6 14" id="KW-0732">Signal</keyword>
<evidence type="ECO:0000313" key="17">
    <source>
        <dbReference type="EMBL" id="XAU16279.1"/>
    </source>
</evidence>
<dbReference type="PROSITE" id="PS52016">
    <property type="entry name" value="TONB_DEPENDENT_REC_3"/>
    <property type="match status" value="1"/>
</dbReference>
<evidence type="ECO:0000256" key="8">
    <source>
        <dbReference type="ARBA" id="ARBA00023065"/>
    </source>
</evidence>
<dbReference type="PROSITE" id="PS01156">
    <property type="entry name" value="TONB_DEPENDENT_REC_2"/>
    <property type="match status" value="1"/>
</dbReference>
<sequence length="698" mass="77455">MNINHLAKHTALLCFLLGNSAAIHADESIAIGAVTVESTTIDDGVDSKTGVSNTMTITGEEVEKINPHTITDILNSVPGVTLSNVGTDSVKVHIRGIENQMYMGEQPGVAIVIDGVPVQETSGKINIDLDNIESIKVIKGGASYLYGNDALAGAVIITTKKAKAVSSSKAEAEAGSFNSKRLMATTNQSFENSALQLQGSYRGSDGYWDESYVSVKSINGKYSYYLNDTSDITLGLDYTKRETGDGNSVHGTLAAKTDPRSENEYSYSGYYKTDLTKGFVTYSNSFGEDSNLMLNVHTYIDDKTYKTARTKTDKNEIWNQNGAKGEYRTAFDILGLMTGFDLQRNTTDERAYLAADGSLQSDYATEEDINALYGEMKLEVVKDLTTTFNIRYDNIQQRYIDHQESANNVKPSYDVVSYRAGFNYALSKNNALYASVSTGFRTPTVRQMSNNQATLRENPAVDIPSKIGIETSYNYEIGLRGRYAGLTYNASVYQLDRKDYIGRIAGSYITSDDENESNYDNVGDMRSRGFELSVQSDRSKTVAFDLAYTYLDAVFTRYWLSQQVTADPDGRGPLTGDFERIDLSGNQVPRTPKHTVKLTLYYQPNSKATLITELLAKSSYFADEVNAHKLSGYEVVNLIGEYRFSDAFEMFARFDNLLDRKYYQFVNINSSALATMAEDATVRVAPPRAFYAGMRYRF</sequence>
<feature type="domain" description="TonB-dependent receptor-like beta-barrel" evidence="15">
    <location>
        <begin position="190"/>
        <end position="657"/>
    </location>
</feature>
<dbReference type="Gene3D" id="2.40.170.20">
    <property type="entry name" value="TonB-dependent receptor, beta-barrel domain"/>
    <property type="match status" value="1"/>
</dbReference>
<evidence type="ECO:0000256" key="14">
    <source>
        <dbReference type="SAM" id="SignalP"/>
    </source>
</evidence>
<evidence type="ECO:0000256" key="10">
    <source>
        <dbReference type="ARBA" id="ARBA00023136"/>
    </source>
</evidence>
<dbReference type="Pfam" id="PF07715">
    <property type="entry name" value="Plug"/>
    <property type="match status" value="1"/>
</dbReference>
<keyword evidence="3 12" id="KW-1134">Transmembrane beta strand</keyword>
<evidence type="ECO:0000256" key="11">
    <source>
        <dbReference type="ARBA" id="ARBA00023237"/>
    </source>
</evidence>
<comment type="similarity">
    <text evidence="12 13">Belongs to the TonB-dependent receptor family.</text>
</comment>
<name>A0ABZ3HD28_9BACT</name>
<keyword evidence="9 13" id="KW-0798">TonB box</keyword>
<dbReference type="InterPro" id="IPR036942">
    <property type="entry name" value="Beta-barrel_TonB_sf"/>
</dbReference>
<evidence type="ECO:0000256" key="5">
    <source>
        <dbReference type="ARBA" id="ARBA00022692"/>
    </source>
</evidence>
<dbReference type="PANTHER" id="PTHR32552:SF81">
    <property type="entry name" value="TONB-DEPENDENT OUTER MEMBRANE RECEPTOR"/>
    <property type="match status" value="1"/>
</dbReference>
<keyword evidence="7" id="KW-0408">Iron</keyword>
<dbReference type="Pfam" id="PF00593">
    <property type="entry name" value="TonB_dep_Rec_b-barrel"/>
    <property type="match status" value="1"/>
</dbReference>
<evidence type="ECO:0000259" key="15">
    <source>
        <dbReference type="Pfam" id="PF00593"/>
    </source>
</evidence>
<evidence type="ECO:0000256" key="3">
    <source>
        <dbReference type="ARBA" id="ARBA00022452"/>
    </source>
</evidence>
<keyword evidence="4" id="KW-0410">Iron transport</keyword>
<evidence type="ECO:0000259" key="16">
    <source>
        <dbReference type="Pfam" id="PF07715"/>
    </source>
</evidence>
<keyword evidence="2 12" id="KW-0813">Transport</keyword>
<proteinExistence type="inferred from homology"/>
<dbReference type="RefSeq" id="WP_345973693.1">
    <property type="nucleotide sequence ID" value="NZ_CP147920.1"/>
</dbReference>
<dbReference type="EMBL" id="CP147920">
    <property type="protein sequence ID" value="XAU16279.1"/>
    <property type="molecule type" value="Genomic_DNA"/>
</dbReference>
<keyword evidence="18" id="KW-1185">Reference proteome</keyword>
<keyword evidence="8" id="KW-0406">Ion transport</keyword>
<dbReference type="CDD" id="cd01347">
    <property type="entry name" value="ligand_gated_channel"/>
    <property type="match status" value="1"/>
</dbReference>
<evidence type="ECO:0000256" key="6">
    <source>
        <dbReference type="ARBA" id="ARBA00022729"/>
    </source>
</evidence>
<comment type="subcellular location">
    <subcellularLocation>
        <location evidence="1 12">Cell outer membrane</location>
        <topology evidence="1 12">Multi-pass membrane protein</topology>
    </subcellularLocation>
</comment>
<evidence type="ECO:0000256" key="2">
    <source>
        <dbReference type="ARBA" id="ARBA00022448"/>
    </source>
</evidence>
<evidence type="ECO:0000313" key="18">
    <source>
        <dbReference type="Proteomes" id="UP001447842"/>
    </source>
</evidence>
<keyword evidence="5 12" id="KW-0812">Transmembrane</keyword>
<reference evidence="17 18" key="1">
    <citation type="submission" date="2024-03" db="EMBL/GenBank/DDBJ databases">
        <title>Sulfurimonas sp. HSL3-1.</title>
        <authorList>
            <person name="Wang S."/>
        </authorList>
    </citation>
    <scope>NUCLEOTIDE SEQUENCE [LARGE SCALE GENOMIC DNA]</scope>
    <source>
        <strain evidence="17 18">HSL3-1</strain>
    </source>
</reference>
<evidence type="ECO:0000256" key="7">
    <source>
        <dbReference type="ARBA" id="ARBA00023004"/>
    </source>
</evidence>